<evidence type="ECO:0000256" key="1">
    <source>
        <dbReference type="SAM" id="MobiDB-lite"/>
    </source>
</evidence>
<comment type="caution">
    <text evidence="2">The sequence shown here is derived from an EMBL/GenBank/DDBJ whole genome shotgun (WGS) entry which is preliminary data.</text>
</comment>
<dbReference type="OrthoDB" id="4363099at2759"/>
<evidence type="ECO:0000313" key="3">
    <source>
        <dbReference type="Proteomes" id="UP000631181"/>
    </source>
</evidence>
<sequence length="409" mass="46020">MINSPRSTRNSVPPSFPAELDALTSFLDNQLLTPKSKLDEFRRFFDLKTEWWNKFHSKFKAHALLSSDWAEMHENEATRQEIAAEFLDQVGNEYWCRENQEKYLMEEHVQSGHACVYPKDRKAMIKALAYLLEKDAKNRRGSLSHEVSFRSSKVDDRQAPSSSSSLSDPPSTELESPASVKVDISDASSPLATIKGAHRGTSGIIHSSIEMNSVDSQETKMSLENPGLEDRCSAEDEDALVSSHAVARRGSSHRVDDGNRRPCCQAHTSASDLASGLTETFLSQFSDIASLTQATFFLIHERSAENPAIYVPFRNFEEYQTATEFLDEMWKRCCCAQEPSLIQLVGGVRQYSHAVVSLCWSGVSFVLREDTDDLQSLADRISCAWRAKQKGEWGLFEFAVRVVLKNDED</sequence>
<accession>A0A8J8VXD4</accession>
<protein>
    <submittedName>
        <fullName evidence="2">Uncharacterized protein</fullName>
    </submittedName>
</protein>
<name>A0A8J8VXD4_9EURO</name>
<reference evidence="2" key="1">
    <citation type="journal article" date="2020" name="Front. Microbiol.">
        <title>Gene regulatory networks of Penicillium echinulatum 2HH and Penicillium oxalicum 114-2 inferred by a computational biology approach.</title>
        <authorList>
            <person name="Lenz A.R."/>
            <person name="Galan-Vasquez E."/>
            <person name="Balbinot E."/>
            <person name="De Abreu F.P."/>
            <person name="De Oliveira N.S."/>
            <person name="Da Rosa L.O."/>
            <person name="De Avila E Silva S."/>
            <person name="Camassola M."/>
            <person name="Dillon A.J.P."/>
            <person name="Perez-Rueda E."/>
        </authorList>
    </citation>
    <scope>NUCLEOTIDE SEQUENCE</scope>
    <source>
        <strain evidence="2">S1M29</strain>
    </source>
</reference>
<organism evidence="2 3">
    <name type="scientific">Penicillium ucsense</name>
    <dbReference type="NCBI Taxonomy" id="2839758"/>
    <lineage>
        <taxon>Eukaryota</taxon>
        <taxon>Fungi</taxon>
        <taxon>Dikarya</taxon>
        <taxon>Ascomycota</taxon>
        <taxon>Pezizomycotina</taxon>
        <taxon>Eurotiomycetes</taxon>
        <taxon>Eurotiomycetidae</taxon>
        <taxon>Eurotiales</taxon>
        <taxon>Aspergillaceae</taxon>
        <taxon>Penicillium</taxon>
    </lineage>
</organism>
<evidence type="ECO:0000313" key="2">
    <source>
        <dbReference type="EMBL" id="KAF7713483.1"/>
    </source>
</evidence>
<feature type="region of interest" description="Disordered" evidence="1">
    <location>
        <begin position="226"/>
        <end position="261"/>
    </location>
</feature>
<gene>
    <name evidence="2" type="ORF">PECM_000978</name>
</gene>
<dbReference type="Proteomes" id="UP000631181">
    <property type="component" value="Unassembled WGS sequence"/>
</dbReference>
<dbReference type="EMBL" id="WIWV01000116">
    <property type="protein sequence ID" value="KAF7713483.1"/>
    <property type="molecule type" value="Genomic_DNA"/>
</dbReference>
<proteinExistence type="predicted"/>
<dbReference type="AlphaFoldDB" id="A0A8J8VXD4"/>
<feature type="compositionally biased region" description="Low complexity" evidence="1">
    <location>
        <begin position="160"/>
        <end position="177"/>
    </location>
</feature>
<keyword evidence="3" id="KW-1185">Reference proteome</keyword>
<feature type="region of interest" description="Disordered" evidence="1">
    <location>
        <begin position="142"/>
        <end position="181"/>
    </location>
</feature>